<dbReference type="AlphaFoldDB" id="A0A640K9V0"/>
<keyword evidence="2" id="KW-0433">Leucine-rich repeat</keyword>
<dbReference type="GO" id="GO:0005829">
    <property type="term" value="C:cytosol"/>
    <property type="evidence" value="ECO:0007669"/>
    <property type="project" value="TreeGrafter"/>
</dbReference>
<evidence type="ECO:0000256" key="3">
    <source>
        <dbReference type="ARBA" id="ARBA00022737"/>
    </source>
</evidence>
<keyword evidence="5" id="KW-1185">Reference proteome</keyword>
<dbReference type="InterPro" id="IPR032675">
    <property type="entry name" value="LRR_dom_sf"/>
</dbReference>
<gene>
    <name evidence="4" type="ORF">LtaPh_0915500</name>
</gene>
<accession>A0A640K9V0</accession>
<evidence type="ECO:0000313" key="5">
    <source>
        <dbReference type="Proteomes" id="UP000419144"/>
    </source>
</evidence>
<dbReference type="SMART" id="SM00368">
    <property type="entry name" value="LRR_RI"/>
    <property type="match status" value="6"/>
</dbReference>
<dbReference type="Proteomes" id="UP000419144">
    <property type="component" value="Unassembled WGS sequence"/>
</dbReference>
<dbReference type="PANTHER" id="PTHR24113">
    <property type="entry name" value="RAN GTPASE-ACTIVATING PROTEIN 1"/>
    <property type="match status" value="1"/>
</dbReference>
<dbReference type="GO" id="GO:0006913">
    <property type="term" value="P:nucleocytoplasmic transport"/>
    <property type="evidence" value="ECO:0007669"/>
    <property type="project" value="TreeGrafter"/>
</dbReference>
<dbReference type="GO" id="GO:0048471">
    <property type="term" value="C:perinuclear region of cytoplasm"/>
    <property type="evidence" value="ECO:0007669"/>
    <property type="project" value="TreeGrafter"/>
</dbReference>
<dbReference type="Pfam" id="PF13516">
    <property type="entry name" value="LRR_6"/>
    <property type="match status" value="3"/>
</dbReference>
<evidence type="ECO:0000256" key="1">
    <source>
        <dbReference type="ARBA" id="ARBA00022468"/>
    </source>
</evidence>
<keyword evidence="3" id="KW-0677">Repeat</keyword>
<dbReference type="GO" id="GO:0031267">
    <property type="term" value="F:small GTPase binding"/>
    <property type="evidence" value="ECO:0007669"/>
    <property type="project" value="TreeGrafter"/>
</dbReference>
<organism evidence="4 5">
    <name type="scientific">Leishmania tarentolae</name>
    <name type="common">Sauroleishmania tarentolae</name>
    <dbReference type="NCBI Taxonomy" id="5689"/>
    <lineage>
        <taxon>Eukaryota</taxon>
        <taxon>Discoba</taxon>
        <taxon>Euglenozoa</taxon>
        <taxon>Kinetoplastea</taxon>
        <taxon>Metakinetoplastina</taxon>
        <taxon>Trypanosomatida</taxon>
        <taxon>Trypanosomatidae</taxon>
        <taxon>Leishmaniinae</taxon>
        <taxon>Leishmania</taxon>
        <taxon>lizard Leishmania</taxon>
    </lineage>
</organism>
<dbReference type="VEuPathDB" id="TriTrypDB:LtaPh_0915500"/>
<keyword evidence="1" id="KW-0343">GTPase activation</keyword>
<dbReference type="EMBL" id="BLBS01000010">
    <property type="protein sequence ID" value="GET86410.1"/>
    <property type="molecule type" value="Genomic_DNA"/>
</dbReference>
<dbReference type="GO" id="GO:0005096">
    <property type="term" value="F:GTPase activator activity"/>
    <property type="evidence" value="ECO:0007669"/>
    <property type="project" value="UniProtKB-KW"/>
</dbReference>
<comment type="caution">
    <text evidence="4">The sequence shown here is derived from an EMBL/GenBank/DDBJ whole genome shotgun (WGS) entry which is preliminary data.</text>
</comment>
<reference evidence="4" key="1">
    <citation type="submission" date="2019-11" db="EMBL/GenBank/DDBJ databases">
        <title>Leishmania tarentolae CDS.</title>
        <authorList>
            <person name="Goto Y."/>
            <person name="Yamagishi J."/>
        </authorList>
    </citation>
    <scope>NUCLEOTIDE SEQUENCE [LARGE SCALE GENOMIC DNA]</scope>
    <source>
        <strain evidence="4">Parrot Tar II</strain>
    </source>
</reference>
<dbReference type="InterPro" id="IPR027038">
    <property type="entry name" value="RanGap"/>
</dbReference>
<dbReference type="Gene3D" id="3.80.10.10">
    <property type="entry name" value="Ribonuclease Inhibitor"/>
    <property type="match status" value="2"/>
</dbReference>
<sequence length="338" mass="36691">MPPKQGKKDSKASAPVITIAQELHVDTDLRRLHEACGSLGEPFAPFARRLKAELARVKDGEQDGVPQVPLFVHGEVSLGDLRTLCRVALRPYPFLRVVQLHHTVLGDDGILILCEFLSEYQPPPDRNPFGIQRLELPGCTIGPRGCRYLGNYLRSNTTVTRLVLDFNPLEDAGVRELCGALQWNNTLTSLSLQYCGLTVVGMGDIASRIVKESNVTVLSLRGNAIGDKGVEEVAKAICVSSKLEDVDLADTAFTGDVDAVLALCEAMECGTALRVLDLNMCSITPSASECLLKSLQASKHVTALRISERADPVVYKQIAVISATRSQAGKKKKGKKKM</sequence>
<dbReference type="GO" id="GO:0005634">
    <property type="term" value="C:nucleus"/>
    <property type="evidence" value="ECO:0007669"/>
    <property type="project" value="TreeGrafter"/>
</dbReference>
<dbReference type="OrthoDB" id="341587at2759"/>
<protein>
    <recommendedName>
        <fullName evidence="6">Leucine-rich repeat protein</fullName>
    </recommendedName>
</protein>
<evidence type="ECO:0000256" key="2">
    <source>
        <dbReference type="ARBA" id="ARBA00022614"/>
    </source>
</evidence>
<name>A0A640K9V0_LEITA</name>
<evidence type="ECO:0000313" key="4">
    <source>
        <dbReference type="EMBL" id="GET86410.1"/>
    </source>
</evidence>
<dbReference type="SUPFAM" id="SSF52047">
    <property type="entry name" value="RNI-like"/>
    <property type="match status" value="1"/>
</dbReference>
<evidence type="ECO:0008006" key="6">
    <source>
        <dbReference type="Google" id="ProtNLM"/>
    </source>
</evidence>
<proteinExistence type="predicted"/>
<dbReference type="InterPro" id="IPR001611">
    <property type="entry name" value="Leu-rich_rpt"/>
</dbReference>
<dbReference type="PANTHER" id="PTHR24113:SF12">
    <property type="entry name" value="RAN GTPASE-ACTIVATING PROTEIN 1"/>
    <property type="match status" value="1"/>
</dbReference>